<reference evidence="3" key="1">
    <citation type="submission" date="2015-09" db="EMBL/GenBank/DDBJ databases">
        <authorList>
            <consortium name="Pathogen Informatics"/>
        </authorList>
    </citation>
    <scope>NUCLEOTIDE SEQUENCE [LARGE SCALE GENOMIC DNA]</scope>
    <source>
        <strain evidence="3">Lake Konstanz</strain>
    </source>
</reference>
<feature type="compositionally biased region" description="Low complexity" evidence="1">
    <location>
        <begin position="29"/>
        <end position="46"/>
    </location>
</feature>
<evidence type="ECO:0000313" key="2">
    <source>
        <dbReference type="EMBL" id="CUF35738.1"/>
    </source>
</evidence>
<gene>
    <name evidence="2" type="ORF">BSAL_61750</name>
</gene>
<dbReference type="EMBL" id="CYKH01000306">
    <property type="protein sequence ID" value="CUF35738.1"/>
    <property type="molecule type" value="Genomic_DNA"/>
</dbReference>
<feature type="region of interest" description="Disordered" evidence="1">
    <location>
        <begin position="1"/>
        <end position="20"/>
    </location>
</feature>
<proteinExistence type="predicted"/>
<sequence>MITSVNAEGPPRTPLQGFTAAHASRFSARSSSVMSGSGSSISDVLSQKSVSIRRAESVRSGSSEASHSDAIPSFPNYSFGGIAVDEDAIDRRLRERQREGGVVDARSLRVAPLTWNGSYTAFMVDETFEELADVAEVPRLSSAACTSPYDVSKSQL</sequence>
<protein>
    <submittedName>
        <fullName evidence="2">Uncharacterized protein</fullName>
    </submittedName>
</protein>
<accession>A0A0S4IQY3</accession>
<evidence type="ECO:0000256" key="1">
    <source>
        <dbReference type="SAM" id="MobiDB-lite"/>
    </source>
</evidence>
<dbReference type="Proteomes" id="UP000051952">
    <property type="component" value="Unassembled WGS sequence"/>
</dbReference>
<dbReference type="AlphaFoldDB" id="A0A0S4IQY3"/>
<evidence type="ECO:0000313" key="3">
    <source>
        <dbReference type="Proteomes" id="UP000051952"/>
    </source>
</evidence>
<dbReference type="VEuPathDB" id="TriTrypDB:BSAL_61750"/>
<name>A0A0S4IQY3_BODSA</name>
<keyword evidence="3" id="KW-1185">Reference proteome</keyword>
<feature type="region of interest" description="Disordered" evidence="1">
    <location>
        <begin position="29"/>
        <end position="78"/>
    </location>
</feature>
<organism evidence="2 3">
    <name type="scientific">Bodo saltans</name>
    <name type="common">Flagellated protozoan</name>
    <dbReference type="NCBI Taxonomy" id="75058"/>
    <lineage>
        <taxon>Eukaryota</taxon>
        <taxon>Discoba</taxon>
        <taxon>Euglenozoa</taxon>
        <taxon>Kinetoplastea</taxon>
        <taxon>Metakinetoplastina</taxon>
        <taxon>Eubodonida</taxon>
        <taxon>Bodonidae</taxon>
        <taxon>Bodo</taxon>
    </lineage>
</organism>